<dbReference type="Proteomes" id="UP000003227">
    <property type="component" value="Unassembled WGS sequence"/>
</dbReference>
<dbReference type="HOGENOM" id="CLU_3331283_0_0_9"/>
<comment type="caution">
    <text evidence="1">The sequence shown here is derived from an EMBL/GenBank/DDBJ whole genome shotgun (WGS) entry which is preliminary data.</text>
</comment>
<organism evidence="1 2">
    <name type="scientific">Clostridioides difficile NAP08</name>
    <dbReference type="NCBI Taxonomy" id="525259"/>
    <lineage>
        <taxon>Bacteria</taxon>
        <taxon>Bacillati</taxon>
        <taxon>Bacillota</taxon>
        <taxon>Clostridia</taxon>
        <taxon>Peptostreptococcales</taxon>
        <taxon>Peptostreptococcaceae</taxon>
        <taxon>Clostridioides</taxon>
    </lineage>
</organism>
<evidence type="ECO:0000313" key="2">
    <source>
        <dbReference type="Proteomes" id="UP000003227"/>
    </source>
</evidence>
<name>D5Q2I6_CLODI</name>
<dbReference type="AlphaFoldDB" id="D5Q2I6"/>
<dbReference type="EMBL" id="ADNX01000030">
    <property type="protein sequence ID" value="EFH07952.1"/>
    <property type="molecule type" value="Genomic_DNA"/>
</dbReference>
<proteinExistence type="predicted"/>
<sequence length="41" mass="4505">MIPVGTDVALPDDEENFIVIYKIKLDAFSARLSTGKTHELG</sequence>
<evidence type="ECO:0000313" key="1">
    <source>
        <dbReference type="EMBL" id="EFH07952.1"/>
    </source>
</evidence>
<accession>D5Q2I6</accession>
<reference evidence="1 2" key="1">
    <citation type="submission" date="2010-05" db="EMBL/GenBank/DDBJ databases">
        <authorList>
            <person name="Qin X."/>
            <person name="Bachman B."/>
            <person name="Battles P."/>
            <person name="Bell A."/>
            <person name="Bess C."/>
            <person name="Bickham C."/>
            <person name="Chaboub L."/>
            <person name="Chen D."/>
            <person name="Coyle M."/>
            <person name="Deiros D.R."/>
            <person name="Dinh H."/>
            <person name="Forbes L."/>
            <person name="Fowler G."/>
            <person name="Francisco L."/>
            <person name="Fu Q."/>
            <person name="Gubbala S."/>
            <person name="Hale W."/>
            <person name="Han Y."/>
            <person name="Hemphill L."/>
            <person name="Highlander S.K."/>
            <person name="Hirani K."/>
            <person name="Hogues M."/>
            <person name="Jackson L."/>
            <person name="Jakkamsetti A."/>
            <person name="Javaid M."/>
            <person name="Jiang H."/>
            <person name="Korchina V."/>
            <person name="Kovar C."/>
            <person name="Lara F."/>
            <person name="Lee S."/>
            <person name="Mata R."/>
            <person name="Mathew T."/>
            <person name="Moen C."/>
            <person name="Morales K."/>
            <person name="Munidasa M."/>
            <person name="Nazareth L."/>
            <person name="Ngo R."/>
            <person name="Nguyen L."/>
            <person name="Okwuonu G."/>
            <person name="Ongeri F."/>
            <person name="Patil S."/>
            <person name="Petrosino J."/>
            <person name="Pham C."/>
            <person name="Pham P."/>
            <person name="Pu L.-L."/>
            <person name="Puazo M."/>
            <person name="Raj R."/>
            <person name="Reid J."/>
            <person name="Rouhana J."/>
            <person name="Saada N."/>
            <person name="Shang Y."/>
            <person name="Simmons D."/>
            <person name="Thornton R."/>
            <person name="Warren J."/>
            <person name="Weissenberger G."/>
            <person name="Zhang J."/>
            <person name="Zhang L."/>
            <person name="Zhou C."/>
            <person name="Zhu D."/>
            <person name="Muzny D."/>
            <person name="Worley K."/>
            <person name="Gibbs R."/>
        </authorList>
    </citation>
    <scope>NUCLEOTIDE SEQUENCE [LARGE SCALE GENOMIC DNA]</scope>
    <source>
        <strain evidence="1 2">NAP08</strain>
    </source>
</reference>
<protein>
    <submittedName>
        <fullName evidence="1">Uncharacterized protein</fullName>
    </submittedName>
</protein>
<gene>
    <name evidence="1" type="ORF">HMPREF0220_1118</name>
</gene>